<reference evidence="1" key="1">
    <citation type="submission" date="2023-08" db="EMBL/GenBank/DDBJ databases">
        <authorList>
            <person name="Audoor S."/>
            <person name="Bilcke G."/>
        </authorList>
    </citation>
    <scope>NUCLEOTIDE SEQUENCE</scope>
</reference>
<gene>
    <name evidence="1" type="ORF">CYCCA115_LOCUS15980</name>
</gene>
<accession>A0AAD2FYS9</accession>
<evidence type="ECO:0000313" key="1">
    <source>
        <dbReference type="EMBL" id="CAJ1955912.1"/>
    </source>
</evidence>
<dbReference type="Proteomes" id="UP001295423">
    <property type="component" value="Unassembled WGS sequence"/>
</dbReference>
<proteinExistence type="predicted"/>
<dbReference type="AlphaFoldDB" id="A0AAD2FYS9"/>
<organism evidence="1 2">
    <name type="scientific">Cylindrotheca closterium</name>
    <dbReference type="NCBI Taxonomy" id="2856"/>
    <lineage>
        <taxon>Eukaryota</taxon>
        <taxon>Sar</taxon>
        <taxon>Stramenopiles</taxon>
        <taxon>Ochrophyta</taxon>
        <taxon>Bacillariophyta</taxon>
        <taxon>Bacillariophyceae</taxon>
        <taxon>Bacillariophycidae</taxon>
        <taxon>Bacillariales</taxon>
        <taxon>Bacillariaceae</taxon>
        <taxon>Cylindrotheca</taxon>
    </lineage>
</organism>
<evidence type="ECO:0000313" key="2">
    <source>
        <dbReference type="Proteomes" id="UP001295423"/>
    </source>
</evidence>
<dbReference type="EMBL" id="CAKOGP040001903">
    <property type="protein sequence ID" value="CAJ1955912.1"/>
    <property type="molecule type" value="Genomic_DNA"/>
</dbReference>
<protein>
    <submittedName>
        <fullName evidence="1">Uncharacterized protein</fullName>
    </submittedName>
</protein>
<keyword evidence="2" id="KW-1185">Reference proteome</keyword>
<name>A0AAD2FYS9_9STRA</name>
<comment type="caution">
    <text evidence="1">The sequence shown here is derived from an EMBL/GenBank/DDBJ whole genome shotgun (WGS) entry which is preliminary data.</text>
</comment>
<sequence length="219" mass="23984">MSLQTVMHQNQQTIAFLNARNYYCAVASSSSALQCLGSVPSMPQQVDLHSSSSCSFLCESSFDQCMLLTSIPEGDDQCAAHAFIYSRAIPLPYNVTDRAIVAPVLIFNAALAHHLAAIRTSSDSTERSFECLLRAKQLYSLACRSQDIELNPLFHFAVYNNSGLIDLELGKNKNLWKESVGNLVQIYMILVKGGCISRLRHIQGFLESLFAAMPAAAAA</sequence>